<evidence type="ECO:0000256" key="1">
    <source>
        <dbReference type="ARBA" id="ARBA00007921"/>
    </source>
</evidence>
<evidence type="ECO:0000256" key="10">
    <source>
        <dbReference type="ARBA" id="ARBA00023134"/>
    </source>
</evidence>
<dbReference type="GO" id="GO:0005525">
    <property type="term" value="F:GTP binding"/>
    <property type="evidence" value="ECO:0007669"/>
    <property type="project" value="UniProtKB-UniRule"/>
</dbReference>
<evidence type="ECO:0000256" key="11">
    <source>
        <dbReference type="ARBA" id="ARBA00023136"/>
    </source>
</evidence>
<dbReference type="CDD" id="cd22534">
    <property type="entry name" value="KH-II_Era"/>
    <property type="match status" value="1"/>
</dbReference>
<feature type="binding site" evidence="12">
    <location>
        <begin position="73"/>
        <end position="77"/>
    </location>
    <ligand>
        <name>GTP</name>
        <dbReference type="ChEBI" id="CHEBI:37565"/>
    </ligand>
</feature>
<dbReference type="PROSITE" id="PS51713">
    <property type="entry name" value="G_ERA"/>
    <property type="match status" value="1"/>
</dbReference>
<evidence type="ECO:0000256" key="14">
    <source>
        <dbReference type="RuleBase" id="RU003761"/>
    </source>
</evidence>
<dbReference type="EMBL" id="JPWJ01000007">
    <property type="protein sequence ID" value="RCK49630.1"/>
    <property type="molecule type" value="Genomic_DNA"/>
</dbReference>
<evidence type="ECO:0000259" key="16">
    <source>
        <dbReference type="PROSITE" id="PS51713"/>
    </source>
</evidence>
<dbReference type="InterPro" id="IPR009019">
    <property type="entry name" value="KH_sf_prok-type"/>
</dbReference>
<dbReference type="Proteomes" id="UP000219068">
    <property type="component" value="Unassembled WGS sequence"/>
</dbReference>
<evidence type="ECO:0000256" key="3">
    <source>
        <dbReference type="ARBA" id="ARBA00022475"/>
    </source>
</evidence>
<keyword evidence="3 12" id="KW-1003">Cell membrane</keyword>
<feature type="domain" description="Era-type G" evidence="16">
    <location>
        <begin position="18"/>
        <end position="186"/>
    </location>
</feature>
<evidence type="ECO:0000256" key="7">
    <source>
        <dbReference type="ARBA" id="ARBA00022730"/>
    </source>
</evidence>
<dbReference type="NCBIfam" id="TIGR00436">
    <property type="entry name" value="era"/>
    <property type="match status" value="1"/>
</dbReference>
<dbReference type="CDD" id="cd04163">
    <property type="entry name" value="Era"/>
    <property type="match status" value="1"/>
</dbReference>
<dbReference type="GO" id="GO:0070181">
    <property type="term" value="F:small ribosomal subunit rRNA binding"/>
    <property type="evidence" value="ECO:0007669"/>
    <property type="project" value="UniProtKB-UniRule"/>
</dbReference>
<dbReference type="Proteomes" id="UP000252266">
    <property type="component" value="Unassembled WGS sequence"/>
</dbReference>
<dbReference type="Pfam" id="PF07650">
    <property type="entry name" value="KH_2"/>
    <property type="match status" value="1"/>
</dbReference>
<sequence>MNEVPTPVNEDRLPYQQRCGFVALVGAPNAGKSTLLNQLVGTKVSIVSPKVQTTRTRVRGIVMTEDAQLVFIDTPGIFAPKRRLDRAMVKAAWNGADDADLVVLVIDAGAGITEEVRAIIDQLKTQNRKAILAMNKVDKVADKEKLLRLSQEFFAEEVFTDVFMISAKKGSGTQDLVNFLAAKMPDGPWMFPEDDVSDMPLRLLAAEITREKLYYQLQQELPYSATVETELWEERKDGSVKLEQTIFVEREGQKAIILGKGGKRIKALGSDARKELEAIFERRVHLFLFVKVRENWGDDPNRFAMWGLDPNA</sequence>
<dbReference type="Gene3D" id="3.30.300.20">
    <property type="match status" value="1"/>
</dbReference>
<feature type="region of interest" description="G1" evidence="13">
    <location>
        <begin position="26"/>
        <end position="33"/>
    </location>
</feature>
<gene>
    <name evidence="12" type="primary">era</name>
    <name evidence="18" type="ORF">SAMN05428964_101252</name>
    <name evidence="17" type="ORF">TH44_13570</name>
</gene>
<keyword evidence="9 12" id="KW-0694">RNA-binding</keyword>
<dbReference type="InterPro" id="IPR004044">
    <property type="entry name" value="KH_dom_type_2"/>
</dbReference>
<dbReference type="Pfam" id="PF01926">
    <property type="entry name" value="MMR_HSR1"/>
    <property type="match status" value="1"/>
</dbReference>
<feature type="binding site" evidence="12">
    <location>
        <begin position="135"/>
        <end position="138"/>
    </location>
    <ligand>
        <name>GTP</name>
        <dbReference type="ChEBI" id="CHEBI:37565"/>
    </ligand>
</feature>
<dbReference type="NCBIfam" id="NF000908">
    <property type="entry name" value="PRK00089.1"/>
    <property type="match status" value="1"/>
</dbReference>
<dbReference type="GO" id="GO:0043024">
    <property type="term" value="F:ribosomal small subunit binding"/>
    <property type="evidence" value="ECO:0007669"/>
    <property type="project" value="TreeGrafter"/>
</dbReference>
<keyword evidence="8 12" id="KW-0547">Nucleotide-binding</keyword>
<dbReference type="PANTHER" id="PTHR42698:SF1">
    <property type="entry name" value="GTPASE ERA, MITOCHONDRIAL"/>
    <property type="match status" value="1"/>
</dbReference>
<evidence type="ECO:0000256" key="4">
    <source>
        <dbReference type="ARBA" id="ARBA00022490"/>
    </source>
</evidence>
<dbReference type="NCBIfam" id="TIGR00231">
    <property type="entry name" value="small_GTP"/>
    <property type="match status" value="1"/>
</dbReference>
<dbReference type="InterPro" id="IPR006073">
    <property type="entry name" value="GTP-bd"/>
</dbReference>
<dbReference type="GO" id="GO:0003924">
    <property type="term" value="F:GTPase activity"/>
    <property type="evidence" value="ECO:0007669"/>
    <property type="project" value="UniProtKB-UniRule"/>
</dbReference>
<reference evidence="18 19" key="2">
    <citation type="submission" date="2017-08" db="EMBL/GenBank/DDBJ databases">
        <authorList>
            <person name="de Groot N.N."/>
        </authorList>
    </citation>
    <scope>NUCLEOTIDE SEQUENCE [LARGE SCALE GENOMIC DNA]</scope>
    <source>
        <strain evidence="18 19">USBA 78</strain>
    </source>
</reference>
<dbReference type="AlphaFoldDB" id="A0A154KN98"/>
<feature type="domain" description="KH type-2" evidence="15">
    <location>
        <begin position="217"/>
        <end position="294"/>
    </location>
</feature>
<evidence type="ECO:0000256" key="12">
    <source>
        <dbReference type="HAMAP-Rule" id="MF_00367"/>
    </source>
</evidence>
<dbReference type="InterPro" id="IPR030388">
    <property type="entry name" value="G_ERA_dom"/>
</dbReference>
<dbReference type="PANTHER" id="PTHR42698">
    <property type="entry name" value="GTPASE ERA"/>
    <property type="match status" value="1"/>
</dbReference>
<accession>A0A154KN98</accession>
<dbReference type="HAMAP" id="MF_00367">
    <property type="entry name" value="GTPase_Era"/>
    <property type="match status" value="1"/>
</dbReference>
<dbReference type="InterPro" id="IPR027417">
    <property type="entry name" value="P-loop_NTPase"/>
</dbReference>
<dbReference type="EMBL" id="OBMM01000001">
    <property type="protein sequence ID" value="SOB90549.1"/>
    <property type="molecule type" value="Genomic_DNA"/>
</dbReference>
<keyword evidence="7 12" id="KW-0699">rRNA-binding</keyword>
<evidence type="ECO:0000256" key="8">
    <source>
        <dbReference type="ARBA" id="ARBA00022741"/>
    </source>
</evidence>
<dbReference type="SUPFAM" id="SSF54814">
    <property type="entry name" value="Prokaryotic type KH domain (KH-domain type II)"/>
    <property type="match status" value="1"/>
</dbReference>
<evidence type="ECO:0000259" key="15">
    <source>
        <dbReference type="PROSITE" id="PS50823"/>
    </source>
</evidence>
<reference evidence="17 20" key="1">
    <citation type="submission" date="2014-07" db="EMBL/GenBank/DDBJ databases">
        <title>Draft genome sequence of Thalassospira xiamenensis IB13.</title>
        <authorList>
            <person name="Lai Q."/>
            <person name="Shao Z."/>
        </authorList>
    </citation>
    <scope>NUCLEOTIDE SEQUENCE [LARGE SCALE GENOMIC DNA]</scope>
    <source>
        <strain evidence="17 20">IB13</strain>
    </source>
</reference>
<proteinExistence type="inferred from homology"/>
<feature type="region of interest" description="G2" evidence="13">
    <location>
        <begin position="52"/>
        <end position="56"/>
    </location>
</feature>
<feature type="region of interest" description="G3" evidence="13">
    <location>
        <begin position="73"/>
        <end position="76"/>
    </location>
</feature>
<dbReference type="FunFam" id="3.40.50.300:FF:001190">
    <property type="entry name" value="GTP-binding protein ERG"/>
    <property type="match status" value="1"/>
</dbReference>
<protein>
    <recommendedName>
        <fullName evidence="2 12">GTPase Era</fullName>
    </recommendedName>
</protein>
<dbReference type="RefSeq" id="WP_062961496.1">
    <property type="nucleotide sequence ID" value="NZ_JALLPZ010000001.1"/>
</dbReference>
<comment type="subunit">
    <text evidence="12">Monomer.</text>
</comment>
<feature type="region of interest" description="G4" evidence="13">
    <location>
        <begin position="135"/>
        <end position="138"/>
    </location>
</feature>
<dbReference type="FunFam" id="3.30.300.20:FF:000031">
    <property type="entry name" value="GTPase Era"/>
    <property type="match status" value="1"/>
</dbReference>
<feature type="binding site" evidence="12">
    <location>
        <begin position="26"/>
        <end position="33"/>
    </location>
    <ligand>
        <name>GTP</name>
        <dbReference type="ChEBI" id="CHEBI:37565"/>
    </ligand>
</feature>
<evidence type="ECO:0000256" key="2">
    <source>
        <dbReference type="ARBA" id="ARBA00020484"/>
    </source>
</evidence>
<evidence type="ECO:0000313" key="18">
    <source>
        <dbReference type="EMBL" id="SOB90549.1"/>
    </source>
</evidence>
<feature type="region of interest" description="G5" evidence="13">
    <location>
        <begin position="165"/>
        <end position="167"/>
    </location>
</feature>
<dbReference type="Gene3D" id="3.40.50.300">
    <property type="entry name" value="P-loop containing nucleotide triphosphate hydrolases"/>
    <property type="match status" value="1"/>
</dbReference>
<evidence type="ECO:0000256" key="13">
    <source>
        <dbReference type="PROSITE-ProRule" id="PRU01050"/>
    </source>
</evidence>
<name>A0A154KN98_9PROT</name>
<dbReference type="InterPro" id="IPR015946">
    <property type="entry name" value="KH_dom-like_a/b"/>
</dbReference>
<dbReference type="InterPro" id="IPR005225">
    <property type="entry name" value="Small_GTP-bd"/>
</dbReference>
<dbReference type="GO" id="GO:0005829">
    <property type="term" value="C:cytosol"/>
    <property type="evidence" value="ECO:0007669"/>
    <property type="project" value="TreeGrafter"/>
</dbReference>
<dbReference type="GO" id="GO:0000028">
    <property type="term" value="P:ribosomal small subunit assembly"/>
    <property type="evidence" value="ECO:0007669"/>
    <property type="project" value="TreeGrafter"/>
</dbReference>
<evidence type="ECO:0000313" key="17">
    <source>
        <dbReference type="EMBL" id="RCK49630.1"/>
    </source>
</evidence>
<evidence type="ECO:0000313" key="20">
    <source>
        <dbReference type="Proteomes" id="UP000252266"/>
    </source>
</evidence>
<keyword evidence="6" id="KW-0997">Cell inner membrane</keyword>
<evidence type="ECO:0000256" key="9">
    <source>
        <dbReference type="ARBA" id="ARBA00022884"/>
    </source>
</evidence>
<comment type="function">
    <text evidence="12">An essential GTPase that binds both GDP and GTP, with rapid nucleotide exchange. Plays a role in 16S rRNA processing and 30S ribosomal subunit biogenesis and possibly also in cell cycle regulation and energy metabolism.</text>
</comment>
<evidence type="ECO:0000256" key="5">
    <source>
        <dbReference type="ARBA" id="ARBA00022517"/>
    </source>
</evidence>
<keyword evidence="11 12" id="KW-0472">Membrane</keyword>
<organism evidence="17 20">
    <name type="scientific">Thalassospira xiamenensis</name>
    <dbReference type="NCBI Taxonomy" id="220697"/>
    <lineage>
        <taxon>Bacteria</taxon>
        <taxon>Pseudomonadati</taxon>
        <taxon>Pseudomonadota</taxon>
        <taxon>Alphaproteobacteria</taxon>
        <taxon>Rhodospirillales</taxon>
        <taxon>Thalassospiraceae</taxon>
        <taxon>Thalassospira</taxon>
    </lineage>
</organism>
<comment type="subcellular location">
    <subcellularLocation>
        <location evidence="12">Cytoplasm</location>
    </subcellularLocation>
    <subcellularLocation>
        <location evidence="12">Cell membrane</location>
        <topology evidence="12">Peripheral membrane protein</topology>
    </subcellularLocation>
</comment>
<dbReference type="PROSITE" id="PS50823">
    <property type="entry name" value="KH_TYPE_2"/>
    <property type="match status" value="1"/>
</dbReference>
<dbReference type="InterPro" id="IPR005662">
    <property type="entry name" value="GTPase_Era-like"/>
</dbReference>
<dbReference type="GO" id="GO:0005886">
    <property type="term" value="C:plasma membrane"/>
    <property type="evidence" value="ECO:0007669"/>
    <property type="project" value="UniProtKB-SubCell"/>
</dbReference>
<comment type="similarity">
    <text evidence="1 12 13 14">Belongs to the TRAFAC class TrmE-Era-EngA-EngB-Septin-like GTPase superfamily. Era GTPase family.</text>
</comment>
<evidence type="ECO:0000256" key="6">
    <source>
        <dbReference type="ARBA" id="ARBA00022519"/>
    </source>
</evidence>
<keyword evidence="4 12" id="KW-0963">Cytoplasm</keyword>
<keyword evidence="5 12" id="KW-0690">Ribosome biogenesis</keyword>
<keyword evidence="10 12" id="KW-0342">GTP-binding</keyword>
<evidence type="ECO:0000313" key="19">
    <source>
        <dbReference type="Proteomes" id="UP000219068"/>
    </source>
</evidence>
<dbReference type="SUPFAM" id="SSF52540">
    <property type="entry name" value="P-loop containing nucleoside triphosphate hydrolases"/>
    <property type="match status" value="1"/>
</dbReference>